<evidence type="ECO:0000259" key="4">
    <source>
        <dbReference type="Pfam" id="PF04783"/>
    </source>
</evidence>
<dbReference type="Proteomes" id="UP000811246">
    <property type="component" value="Chromosome 7"/>
</dbReference>
<dbReference type="PANTHER" id="PTHR21450:SF19">
    <property type="entry name" value="F5M15.15"/>
    <property type="match status" value="1"/>
</dbReference>
<feature type="region of interest" description="Disordered" evidence="2">
    <location>
        <begin position="62"/>
        <end position="102"/>
    </location>
</feature>
<keyword evidence="1" id="KW-0175">Coiled coil</keyword>
<gene>
    <name evidence="5" type="ORF">CIPAW_07G139800</name>
    <name evidence="6" type="ORF">I3842_07G143100</name>
</gene>
<evidence type="ECO:0000256" key="1">
    <source>
        <dbReference type="SAM" id="Coils"/>
    </source>
</evidence>
<feature type="compositionally biased region" description="Basic and acidic residues" evidence="2">
    <location>
        <begin position="164"/>
        <end position="181"/>
    </location>
</feature>
<evidence type="ECO:0000256" key="2">
    <source>
        <dbReference type="SAM" id="MobiDB-lite"/>
    </source>
</evidence>
<dbReference type="PANTHER" id="PTHR21450">
    <property type="entry name" value="PROTEIN ALTERED PHOSPHATE STARVATION RESPONSE 1"/>
    <property type="match status" value="1"/>
</dbReference>
<dbReference type="OrthoDB" id="658187at2759"/>
<protein>
    <recommendedName>
        <fullName evidence="8">Nitrate regulatory gene2 protein-like</fullName>
    </recommendedName>
</protein>
<feature type="compositionally biased region" description="Basic and acidic residues" evidence="2">
    <location>
        <begin position="87"/>
        <end position="101"/>
    </location>
</feature>
<sequence length="616" mass="70047">MGCGASKLDDLPAVALCRDRCNFLEEALRLSYSLADAHVAYLQSLSTLGPTLHRFFTQITEHSDSDPVPQPSKSSTPHCISLSSSKSDSKANSHLEFRSDSEADDAEKEIDYFSRIHHDFLSNHQSLAPSPPPASNSAWDFLNFFDAYDRYEPLFNHKEEVPDFEPEPVKTKTEEHIKSNDDVPNLSAENKVEVVSEKDRPETPTATRGVSEAMREIQVLFDKASDSGNEVLKLLDVGIFHYHHKVAVNQVASCKVLHAITPSLPRRSVEKFSPLIKKNISSDNRDMGLSSENISSVLEKLCMWEEKLYTEVKALEKFRAIHDKKCRELKLLNKKSAEASKVDSVQYLIRSLSTNMRISIQVIDRTAITINKMRDEELLQQINKLILVLVGMWKAMLDCHRCQCEAVGGSKILDYIKSNGKFNYADLEAAMELKFELQNWNLCFFNWIDIQKAHTKALNGWLLRCVHYEPEETLNGTVPFSPAKIGAPPVFVICNRWSQAMDRVSEKEVIEAMQGFFMTLNQLLEPHIADMQRRSAADKGVERKLKILDREEQRIQKMAQAREKKMDHVLPRREIVNSSSLLSGLKTIFGAMERFTANSVEAYEELCQRIQEDGHV</sequence>
<proteinExistence type="predicted"/>
<name>A0A8T1Q2S9_CARIL</name>
<feature type="domain" description="DUF630" evidence="4">
    <location>
        <begin position="1"/>
        <end position="57"/>
    </location>
</feature>
<dbReference type="EMBL" id="CM031815">
    <property type="protein sequence ID" value="KAG6648331.1"/>
    <property type="molecule type" value="Genomic_DNA"/>
</dbReference>
<dbReference type="InterPro" id="IPR006868">
    <property type="entry name" value="DUF630"/>
</dbReference>
<feature type="region of interest" description="Disordered" evidence="2">
    <location>
        <begin position="164"/>
        <end position="183"/>
    </location>
</feature>
<keyword evidence="7" id="KW-1185">Reference proteome</keyword>
<evidence type="ECO:0000313" key="6">
    <source>
        <dbReference type="EMBL" id="KAG6704655.1"/>
    </source>
</evidence>
<dbReference type="Pfam" id="PF04783">
    <property type="entry name" value="DUF630"/>
    <property type="match status" value="1"/>
</dbReference>
<evidence type="ECO:0000259" key="3">
    <source>
        <dbReference type="Pfam" id="PF04782"/>
    </source>
</evidence>
<feature type="domain" description="DUF632" evidence="3">
    <location>
        <begin position="211"/>
        <end position="521"/>
    </location>
</feature>
<evidence type="ECO:0008006" key="8">
    <source>
        <dbReference type="Google" id="ProtNLM"/>
    </source>
</evidence>
<accession>A0A8T1Q2S9</accession>
<dbReference type="EMBL" id="CM031831">
    <property type="protein sequence ID" value="KAG6704655.1"/>
    <property type="molecule type" value="Genomic_DNA"/>
</dbReference>
<organism evidence="5 7">
    <name type="scientific">Carya illinoinensis</name>
    <name type="common">Pecan</name>
    <dbReference type="NCBI Taxonomy" id="32201"/>
    <lineage>
        <taxon>Eukaryota</taxon>
        <taxon>Viridiplantae</taxon>
        <taxon>Streptophyta</taxon>
        <taxon>Embryophyta</taxon>
        <taxon>Tracheophyta</taxon>
        <taxon>Spermatophyta</taxon>
        <taxon>Magnoliopsida</taxon>
        <taxon>eudicotyledons</taxon>
        <taxon>Gunneridae</taxon>
        <taxon>Pentapetalae</taxon>
        <taxon>rosids</taxon>
        <taxon>fabids</taxon>
        <taxon>Fagales</taxon>
        <taxon>Juglandaceae</taxon>
        <taxon>Carya</taxon>
    </lineage>
</organism>
<dbReference type="Pfam" id="PF04782">
    <property type="entry name" value="DUF632"/>
    <property type="match status" value="1"/>
</dbReference>
<dbReference type="InterPro" id="IPR006867">
    <property type="entry name" value="DUF632"/>
</dbReference>
<reference evidence="6" key="2">
    <citation type="submission" date="2021-01" db="EMBL/GenBank/DDBJ databases">
        <authorList>
            <person name="Lovell J.T."/>
            <person name="Bentley N."/>
            <person name="Bhattarai G."/>
            <person name="Jenkins J.W."/>
            <person name="Sreedasyam A."/>
            <person name="Alarcon Y."/>
            <person name="Bock C."/>
            <person name="Boston L."/>
            <person name="Carlson J."/>
            <person name="Cervantes K."/>
            <person name="Clermont K."/>
            <person name="Krom N."/>
            <person name="Kubenka K."/>
            <person name="Mamidi S."/>
            <person name="Mattison C."/>
            <person name="Monteros M."/>
            <person name="Pisani C."/>
            <person name="Plott C."/>
            <person name="Rajasekar S."/>
            <person name="Rhein H.S."/>
            <person name="Rohla C."/>
            <person name="Song M."/>
            <person name="Hilaire R.S."/>
            <person name="Shu S."/>
            <person name="Wells L."/>
            <person name="Wang X."/>
            <person name="Webber J."/>
            <person name="Heerema R.J."/>
            <person name="Klein P."/>
            <person name="Conner P."/>
            <person name="Grauke L."/>
            <person name="Grimwood J."/>
            <person name="Schmutz J."/>
            <person name="Randall J.J."/>
        </authorList>
    </citation>
    <scope>NUCLEOTIDE SEQUENCE</scope>
    <source>
        <tissue evidence="6">Leaf</tissue>
    </source>
</reference>
<comment type="caution">
    <text evidence="5">The sequence shown here is derived from an EMBL/GenBank/DDBJ whole genome shotgun (WGS) entry which is preliminary data.</text>
</comment>
<dbReference type="Proteomes" id="UP000811609">
    <property type="component" value="Chromosome 7"/>
</dbReference>
<feature type="coiled-coil region" evidence="1">
    <location>
        <begin position="541"/>
        <end position="568"/>
    </location>
</feature>
<evidence type="ECO:0000313" key="5">
    <source>
        <dbReference type="EMBL" id="KAG6648331.1"/>
    </source>
</evidence>
<reference evidence="5" key="1">
    <citation type="submission" date="2020-12" db="EMBL/GenBank/DDBJ databases">
        <title>WGS assembly of Carya illinoinensis cv. Pawnee.</title>
        <authorList>
            <person name="Platts A."/>
            <person name="Shu S."/>
            <person name="Wright S."/>
            <person name="Barry K."/>
            <person name="Edger P."/>
            <person name="Pires J.C."/>
            <person name="Schmutz J."/>
        </authorList>
    </citation>
    <scope>NUCLEOTIDE SEQUENCE</scope>
    <source>
        <tissue evidence="5">Leaf</tissue>
    </source>
</reference>
<dbReference type="AlphaFoldDB" id="A0A8T1Q2S9"/>
<evidence type="ECO:0000313" key="7">
    <source>
        <dbReference type="Proteomes" id="UP000811609"/>
    </source>
</evidence>